<dbReference type="PANTHER" id="PTHR47248">
    <property type="entry name" value="PROTEIN CBG06772"/>
    <property type="match status" value="1"/>
</dbReference>
<evidence type="ECO:0000313" key="4">
    <source>
        <dbReference type="WBParaSite" id="HPLM_0000673901-mRNA-1"/>
    </source>
</evidence>
<dbReference type="Gene3D" id="4.10.410.10">
    <property type="entry name" value="Pancreatic trypsin inhibitor Kunitz domain"/>
    <property type="match status" value="1"/>
</dbReference>
<protein>
    <submittedName>
        <fullName evidence="4">BPTI/Kunitz inhibitor domain-containing protein</fullName>
    </submittedName>
</protein>
<name>A0A0N4W909_HAEPC</name>
<dbReference type="OrthoDB" id="4473401at2759"/>
<sequence length="154" mass="17285">ARSDGKYHFDAETGRCLPFKYTGCGGNANNFDSKSDCYLECALSNCPVNSPPTLRPDGSAYCDREERKCPEGSYCKYGDMYGICCDIKIRGEYQCSRKDLCPFGRERELFQKNIISLSCFDPSNSTILGKSCDHQFCPLGAECHRGTYFAYCCQ</sequence>
<dbReference type="PROSITE" id="PS00280">
    <property type="entry name" value="BPTI_KUNITZ_1"/>
    <property type="match status" value="1"/>
</dbReference>
<dbReference type="Pfam" id="PF00014">
    <property type="entry name" value="Kunitz_BPTI"/>
    <property type="match status" value="1"/>
</dbReference>
<dbReference type="WBParaSite" id="HPLM_0000673901-mRNA-1">
    <property type="protein sequence ID" value="HPLM_0000673901-mRNA-1"/>
    <property type="gene ID" value="HPLM_0000673901"/>
</dbReference>
<reference evidence="2 3" key="2">
    <citation type="submission" date="2018-11" db="EMBL/GenBank/DDBJ databases">
        <authorList>
            <consortium name="Pathogen Informatics"/>
        </authorList>
    </citation>
    <scope>NUCLEOTIDE SEQUENCE [LARGE SCALE GENOMIC DNA]</scope>
    <source>
        <strain evidence="2 3">MHpl1</strain>
    </source>
</reference>
<dbReference type="CDD" id="cd00109">
    <property type="entry name" value="Kunitz-type"/>
    <property type="match status" value="1"/>
</dbReference>
<dbReference type="InterPro" id="IPR020901">
    <property type="entry name" value="Prtase_inh_Kunz-CS"/>
</dbReference>
<dbReference type="Proteomes" id="UP000268014">
    <property type="component" value="Unassembled WGS sequence"/>
</dbReference>
<dbReference type="PANTHER" id="PTHR47248:SF7">
    <property type="entry name" value="BPTI_KUNITZ INHIBITOR DOMAIN-CONTAINING PROTEIN"/>
    <property type="match status" value="1"/>
</dbReference>
<dbReference type="InterPro" id="IPR052861">
    <property type="entry name" value="BPTI/Kunitz_domain"/>
</dbReference>
<gene>
    <name evidence="2" type="ORF">HPLM_LOCUS6731</name>
</gene>
<dbReference type="InterPro" id="IPR002223">
    <property type="entry name" value="Kunitz_BPTI"/>
</dbReference>
<dbReference type="AlphaFoldDB" id="A0A0N4W909"/>
<dbReference type="SMART" id="SM00131">
    <property type="entry name" value="KU"/>
    <property type="match status" value="1"/>
</dbReference>
<evidence type="ECO:0000259" key="1">
    <source>
        <dbReference type="PROSITE" id="PS50279"/>
    </source>
</evidence>
<proteinExistence type="predicted"/>
<accession>A0A0N4W909</accession>
<evidence type="ECO:0000313" key="2">
    <source>
        <dbReference type="EMBL" id="VDO29864.1"/>
    </source>
</evidence>
<dbReference type="EMBL" id="UZAF01016538">
    <property type="protein sequence ID" value="VDO29864.1"/>
    <property type="molecule type" value="Genomic_DNA"/>
</dbReference>
<dbReference type="OMA" id="TYFATCC"/>
<dbReference type="GO" id="GO:0004867">
    <property type="term" value="F:serine-type endopeptidase inhibitor activity"/>
    <property type="evidence" value="ECO:0007669"/>
    <property type="project" value="InterPro"/>
</dbReference>
<feature type="domain" description="BPTI/Kunitz inhibitor" evidence="1">
    <location>
        <begin position="1"/>
        <end position="41"/>
    </location>
</feature>
<dbReference type="PRINTS" id="PR00759">
    <property type="entry name" value="BASICPTASE"/>
</dbReference>
<dbReference type="InterPro" id="IPR036880">
    <property type="entry name" value="Kunitz_BPTI_sf"/>
</dbReference>
<dbReference type="PROSITE" id="PS50279">
    <property type="entry name" value="BPTI_KUNITZ_2"/>
    <property type="match status" value="1"/>
</dbReference>
<dbReference type="SUPFAM" id="SSF57362">
    <property type="entry name" value="BPTI-like"/>
    <property type="match status" value="1"/>
</dbReference>
<reference evidence="4" key="1">
    <citation type="submission" date="2017-02" db="UniProtKB">
        <authorList>
            <consortium name="WormBaseParasite"/>
        </authorList>
    </citation>
    <scope>IDENTIFICATION</scope>
</reference>
<keyword evidence="3" id="KW-1185">Reference proteome</keyword>
<evidence type="ECO:0000313" key="3">
    <source>
        <dbReference type="Proteomes" id="UP000268014"/>
    </source>
</evidence>
<organism evidence="4">
    <name type="scientific">Haemonchus placei</name>
    <name type="common">Barber's pole worm</name>
    <dbReference type="NCBI Taxonomy" id="6290"/>
    <lineage>
        <taxon>Eukaryota</taxon>
        <taxon>Metazoa</taxon>
        <taxon>Ecdysozoa</taxon>
        <taxon>Nematoda</taxon>
        <taxon>Chromadorea</taxon>
        <taxon>Rhabditida</taxon>
        <taxon>Rhabditina</taxon>
        <taxon>Rhabditomorpha</taxon>
        <taxon>Strongyloidea</taxon>
        <taxon>Trichostrongylidae</taxon>
        <taxon>Haemonchus</taxon>
    </lineage>
</organism>